<organism evidence="3">
    <name type="scientific">Magallana gigas</name>
    <name type="common">Pacific oyster</name>
    <name type="synonym">Crassostrea gigas</name>
    <dbReference type="NCBI Taxonomy" id="29159"/>
    <lineage>
        <taxon>Eukaryota</taxon>
        <taxon>Metazoa</taxon>
        <taxon>Spiralia</taxon>
        <taxon>Lophotrochozoa</taxon>
        <taxon>Mollusca</taxon>
        <taxon>Bivalvia</taxon>
        <taxon>Autobranchia</taxon>
        <taxon>Pteriomorphia</taxon>
        <taxon>Ostreida</taxon>
        <taxon>Ostreoidea</taxon>
        <taxon>Ostreidae</taxon>
        <taxon>Magallana</taxon>
    </lineage>
</organism>
<feature type="transmembrane region" description="Helical" evidence="2">
    <location>
        <begin position="46"/>
        <end position="74"/>
    </location>
</feature>
<dbReference type="HOGENOM" id="CLU_2592082_0_0_1"/>
<feature type="compositionally biased region" description="Basic and acidic residues" evidence="1">
    <location>
        <begin position="1"/>
        <end position="17"/>
    </location>
</feature>
<evidence type="ECO:0000256" key="1">
    <source>
        <dbReference type="SAM" id="MobiDB-lite"/>
    </source>
</evidence>
<evidence type="ECO:0000313" key="3">
    <source>
        <dbReference type="EMBL" id="EKC40579.1"/>
    </source>
</evidence>
<keyword evidence="2" id="KW-1133">Transmembrane helix</keyword>
<sequence length="80" mass="9219">MDLHVWLTHDDGQKLDNNRLPTVSDEESQDSEQSEKEEEMNEEKYCVLYSSVLCTLYSVLYSSVLCTLYCVLYTSVPCTP</sequence>
<gene>
    <name evidence="3" type="ORF">CGI_10015311</name>
</gene>
<feature type="region of interest" description="Disordered" evidence="1">
    <location>
        <begin position="1"/>
        <end position="40"/>
    </location>
</feature>
<keyword evidence="2" id="KW-0812">Transmembrane</keyword>
<accession>K1RAF9</accession>
<proteinExistence type="predicted"/>
<protein>
    <submittedName>
        <fullName evidence="3">Uncharacterized protein</fullName>
    </submittedName>
</protein>
<dbReference type="EMBL" id="JH817532">
    <property type="protein sequence ID" value="EKC40579.1"/>
    <property type="molecule type" value="Genomic_DNA"/>
</dbReference>
<keyword evidence="2" id="KW-0472">Membrane</keyword>
<dbReference type="AlphaFoldDB" id="K1RAF9"/>
<feature type="compositionally biased region" description="Acidic residues" evidence="1">
    <location>
        <begin position="24"/>
        <end position="40"/>
    </location>
</feature>
<reference evidence="3" key="1">
    <citation type="journal article" date="2012" name="Nature">
        <title>The oyster genome reveals stress adaptation and complexity of shell formation.</title>
        <authorList>
            <person name="Zhang G."/>
            <person name="Fang X."/>
            <person name="Guo X."/>
            <person name="Li L."/>
            <person name="Luo R."/>
            <person name="Xu F."/>
            <person name="Yang P."/>
            <person name="Zhang L."/>
            <person name="Wang X."/>
            <person name="Qi H."/>
            <person name="Xiong Z."/>
            <person name="Que H."/>
            <person name="Xie Y."/>
            <person name="Holland P.W."/>
            <person name="Paps J."/>
            <person name="Zhu Y."/>
            <person name="Wu F."/>
            <person name="Chen Y."/>
            <person name="Wang J."/>
            <person name="Peng C."/>
            <person name="Meng J."/>
            <person name="Yang L."/>
            <person name="Liu J."/>
            <person name="Wen B."/>
            <person name="Zhang N."/>
            <person name="Huang Z."/>
            <person name="Zhu Q."/>
            <person name="Feng Y."/>
            <person name="Mount A."/>
            <person name="Hedgecock D."/>
            <person name="Xu Z."/>
            <person name="Liu Y."/>
            <person name="Domazet-Loso T."/>
            <person name="Du Y."/>
            <person name="Sun X."/>
            <person name="Zhang S."/>
            <person name="Liu B."/>
            <person name="Cheng P."/>
            <person name="Jiang X."/>
            <person name="Li J."/>
            <person name="Fan D."/>
            <person name="Wang W."/>
            <person name="Fu W."/>
            <person name="Wang T."/>
            <person name="Wang B."/>
            <person name="Zhang J."/>
            <person name="Peng Z."/>
            <person name="Li Y."/>
            <person name="Li N."/>
            <person name="Wang J."/>
            <person name="Chen M."/>
            <person name="He Y."/>
            <person name="Tan F."/>
            <person name="Song X."/>
            <person name="Zheng Q."/>
            <person name="Huang R."/>
            <person name="Yang H."/>
            <person name="Du X."/>
            <person name="Chen L."/>
            <person name="Yang M."/>
            <person name="Gaffney P.M."/>
            <person name="Wang S."/>
            <person name="Luo L."/>
            <person name="She Z."/>
            <person name="Ming Y."/>
            <person name="Huang W."/>
            <person name="Zhang S."/>
            <person name="Huang B."/>
            <person name="Zhang Y."/>
            <person name="Qu T."/>
            <person name="Ni P."/>
            <person name="Miao G."/>
            <person name="Wang J."/>
            <person name="Wang Q."/>
            <person name="Steinberg C.E."/>
            <person name="Wang H."/>
            <person name="Li N."/>
            <person name="Qian L."/>
            <person name="Zhang G."/>
            <person name="Li Y."/>
            <person name="Yang H."/>
            <person name="Liu X."/>
            <person name="Wang J."/>
            <person name="Yin Y."/>
            <person name="Wang J."/>
        </authorList>
    </citation>
    <scope>NUCLEOTIDE SEQUENCE [LARGE SCALE GENOMIC DNA]</scope>
    <source>
        <strain evidence="3">05x7-T-G4-1.051#20</strain>
    </source>
</reference>
<dbReference type="InParanoid" id="K1RAF9"/>
<evidence type="ECO:0000256" key="2">
    <source>
        <dbReference type="SAM" id="Phobius"/>
    </source>
</evidence>
<name>K1RAF9_MAGGI</name>